<protein>
    <recommendedName>
        <fullName evidence="1">HTH cro/C1-type domain-containing protein</fullName>
    </recommendedName>
</protein>
<accession>A0A2S7MXD4</accession>
<reference evidence="2 3" key="1">
    <citation type="submission" date="2017-12" db="EMBL/GenBank/DDBJ databases">
        <title>Taxonomic description and draft genome of Pradoshia cofamensis Gen. nov., sp. nov., a thermotolerant bacillale isolated from anterior gut of earthworm Eisenia fetida.</title>
        <authorList>
            <person name="Saha T."/>
            <person name="Chakraborty R."/>
        </authorList>
    </citation>
    <scope>NUCLEOTIDE SEQUENCE [LARGE SCALE GENOMIC DNA]</scope>
    <source>
        <strain evidence="2 3">EAG3</strain>
    </source>
</reference>
<dbReference type="Proteomes" id="UP000239663">
    <property type="component" value="Unassembled WGS sequence"/>
</dbReference>
<sequence>MSHMNDFGNYLRKLRGKRTLREMEQLTGLSHSYLHTLEKGIDPRSKKERKPTPEVLQKLASTLSIDYYELLEKAGYVNKNDFFIQETSEGVKLYTGNELANRDAPYPTLSENSLHAREISQETESYLDDLSIFLNKDVITYYGHRLTKEERDKISEMLERMFPQYVKN</sequence>
<dbReference type="GO" id="GO:0003677">
    <property type="term" value="F:DNA binding"/>
    <property type="evidence" value="ECO:0007669"/>
    <property type="project" value="InterPro"/>
</dbReference>
<dbReference type="CDD" id="cd00093">
    <property type="entry name" value="HTH_XRE"/>
    <property type="match status" value="1"/>
</dbReference>
<proteinExistence type="predicted"/>
<name>A0A2S7MXD4_9BACI</name>
<dbReference type="AlphaFoldDB" id="A0A2S7MXD4"/>
<dbReference type="InterPro" id="IPR001387">
    <property type="entry name" value="Cro/C1-type_HTH"/>
</dbReference>
<dbReference type="EMBL" id="PKOZ01000010">
    <property type="protein sequence ID" value="PQD94398.1"/>
    <property type="molecule type" value="Genomic_DNA"/>
</dbReference>
<evidence type="ECO:0000313" key="2">
    <source>
        <dbReference type="EMBL" id="PQD94398.1"/>
    </source>
</evidence>
<dbReference type="SUPFAM" id="SSF47413">
    <property type="entry name" value="lambda repressor-like DNA-binding domains"/>
    <property type="match status" value="1"/>
</dbReference>
<organism evidence="2 3">
    <name type="scientific">Pradoshia eiseniae</name>
    <dbReference type="NCBI Taxonomy" id="2064768"/>
    <lineage>
        <taxon>Bacteria</taxon>
        <taxon>Bacillati</taxon>
        <taxon>Bacillota</taxon>
        <taxon>Bacilli</taxon>
        <taxon>Bacillales</taxon>
        <taxon>Bacillaceae</taxon>
        <taxon>Pradoshia</taxon>
    </lineage>
</organism>
<evidence type="ECO:0000259" key="1">
    <source>
        <dbReference type="SMART" id="SM00530"/>
    </source>
</evidence>
<dbReference type="InterPro" id="IPR010982">
    <property type="entry name" value="Lambda_DNA-bd_dom_sf"/>
</dbReference>
<dbReference type="SMART" id="SM00530">
    <property type="entry name" value="HTH_XRE"/>
    <property type="match status" value="1"/>
</dbReference>
<gene>
    <name evidence="2" type="ORF">CYL18_14375</name>
</gene>
<dbReference type="Gene3D" id="1.10.260.40">
    <property type="entry name" value="lambda repressor-like DNA-binding domains"/>
    <property type="match status" value="1"/>
</dbReference>
<comment type="caution">
    <text evidence="2">The sequence shown here is derived from an EMBL/GenBank/DDBJ whole genome shotgun (WGS) entry which is preliminary data.</text>
</comment>
<feature type="domain" description="HTH cro/C1-type" evidence="1">
    <location>
        <begin position="10"/>
        <end position="70"/>
    </location>
</feature>
<evidence type="ECO:0000313" key="3">
    <source>
        <dbReference type="Proteomes" id="UP000239663"/>
    </source>
</evidence>
<keyword evidence="3" id="KW-1185">Reference proteome</keyword>